<dbReference type="SUPFAM" id="SSF57667">
    <property type="entry name" value="beta-beta-alpha zinc fingers"/>
    <property type="match status" value="5"/>
</dbReference>
<evidence type="ECO:0000256" key="8">
    <source>
        <dbReference type="ARBA" id="ARBA00037948"/>
    </source>
</evidence>
<feature type="binding site" evidence="10">
    <location>
        <position position="55"/>
    </location>
    <ligand>
        <name>Zn(2+)</name>
        <dbReference type="ChEBI" id="CHEBI:29105"/>
    </ligand>
</feature>
<dbReference type="RefSeq" id="XP_029720205.2">
    <property type="nucleotide sequence ID" value="XM_029864345.2"/>
</dbReference>
<feature type="domain" description="C2H2-type" evidence="12">
    <location>
        <begin position="552"/>
        <end position="576"/>
    </location>
</feature>
<dbReference type="Pfam" id="PF00096">
    <property type="entry name" value="zf-C2H2"/>
    <property type="match status" value="6"/>
</dbReference>
<protein>
    <recommendedName>
        <fullName evidence="16">C2h2-type zn-finger protein</fullName>
    </recommendedName>
</protein>
<evidence type="ECO:0000313" key="15">
    <source>
        <dbReference type="Proteomes" id="UP000069940"/>
    </source>
</evidence>
<feature type="binding site" evidence="10">
    <location>
        <position position="58"/>
    </location>
    <ligand>
        <name>Zn(2+)</name>
        <dbReference type="ChEBI" id="CHEBI:29105"/>
    </ligand>
</feature>
<reference evidence="14" key="2">
    <citation type="submission" date="2025-05" db="UniProtKB">
        <authorList>
            <consortium name="EnsemblMetazoa"/>
        </authorList>
    </citation>
    <scope>IDENTIFICATION</scope>
    <source>
        <strain evidence="14">Foshan</strain>
    </source>
</reference>
<name>A0ABM1ZVJ3_AEDAL</name>
<feature type="binding site" evidence="10">
    <location>
        <position position="10"/>
    </location>
    <ligand>
        <name>Zn(2+)</name>
        <dbReference type="ChEBI" id="CHEBI:29105"/>
    </ligand>
</feature>
<comment type="similarity">
    <text evidence="8">Belongs to the snail C2H2-type zinc-finger protein family.</text>
</comment>
<dbReference type="PROSITE" id="PS50157">
    <property type="entry name" value="ZINC_FINGER_C2H2_2"/>
    <property type="match status" value="6"/>
</dbReference>
<feature type="region of interest" description="Disordered" evidence="11">
    <location>
        <begin position="162"/>
        <end position="187"/>
    </location>
</feature>
<keyword evidence="4 9" id="KW-0863">Zinc-finger</keyword>
<keyword evidence="6" id="KW-0238">DNA-binding</keyword>
<dbReference type="InterPro" id="IPR012934">
    <property type="entry name" value="Znf_AD"/>
</dbReference>
<dbReference type="InterPro" id="IPR050527">
    <property type="entry name" value="Snail/Krueppel_Znf"/>
</dbReference>
<evidence type="ECO:0000259" key="12">
    <source>
        <dbReference type="PROSITE" id="PS50157"/>
    </source>
</evidence>
<reference evidence="15" key="1">
    <citation type="journal article" date="2015" name="Proc. Natl. Acad. Sci. U.S.A.">
        <title>Genome sequence of the Asian Tiger mosquito, Aedes albopictus, reveals insights into its biology, genetics, and evolution.</title>
        <authorList>
            <person name="Chen X.G."/>
            <person name="Jiang X."/>
            <person name="Gu J."/>
            <person name="Xu M."/>
            <person name="Wu Y."/>
            <person name="Deng Y."/>
            <person name="Zhang C."/>
            <person name="Bonizzoni M."/>
            <person name="Dermauw W."/>
            <person name="Vontas J."/>
            <person name="Armbruster P."/>
            <person name="Huang X."/>
            <person name="Yang Y."/>
            <person name="Zhang H."/>
            <person name="He W."/>
            <person name="Peng H."/>
            <person name="Liu Y."/>
            <person name="Wu K."/>
            <person name="Chen J."/>
            <person name="Lirakis M."/>
            <person name="Topalis P."/>
            <person name="Van Leeuwen T."/>
            <person name="Hall A.B."/>
            <person name="Jiang X."/>
            <person name="Thorpe C."/>
            <person name="Mueller R.L."/>
            <person name="Sun C."/>
            <person name="Waterhouse R.M."/>
            <person name="Yan G."/>
            <person name="Tu Z.J."/>
            <person name="Fang X."/>
            <person name="James A.A."/>
        </authorList>
    </citation>
    <scope>NUCLEOTIDE SEQUENCE [LARGE SCALE GENOMIC DNA]</scope>
    <source>
        <strain evidence="15">Foshan</strain>
    </source>
</reference>
<feature type="domain" description="C2H2-type" evidence="12">
    <location>
        <begin position="348"/>
        <end position="376"/>
    </location>
</feature>
<dbReference type="PROSITE" id="PS51915">
    <property type="entry name" value="ZAD"/>
    <property type="match status" value="1"/>
</dbReference>
<keyword evidence="5 10" id="KW-0862">Zinc</keyword>
<feature type="domain" description="C2H2-type" evidence="12">
    <location>
        <begin position="292"/>
        <end position="315"/>
    </location>
</feature>
<evidence type="ECO:0000256" key="4">
    <source>
        <dbReference type="ARBA" id="ARBA00022771"/>
    </source>
</evidence>
<evidence type="ECO:0000256" key="9">
    <source>
        <dbReference type="PROSITE-ProRule" id="PRU00042"/>
    </source>
</evidence>
<evidence type="ECO:0000259" key="13">
    <source>
        <dbReference type="PROSITE" id="PS51915"/>
    </source>
</evidence>
<evidence type="ECO:0008006" key="16">
    <source>
        <dbReference type="Google" id="ProtNLM"/>
    </source>
</evidence>
<evidence type="ECO:0000256" key="5">
    <source>
        <dbReference type="ARBA" id="ARBA00022833"/>
    </source>
</evidence>
<dbReference type="Pfam" id="PF07776">
    <property type="entry name" value="zf-AD"/>
    <property type="match status" value="1"/>
</dbReference>
<feature type="compositionally biased region" description="Basic residues" evidence="11">
    <location>
        <begin position="169"/>
        <end position="183"/>
    </location>
</feature>
<dbReference type="InterPro" id="IPR013087">
    <property type="entry name" value="Znf_C2H2_type"/>
</dbReference>
<evidence type="ECO:0000256" key="3">
    <source>
        <dbReference type="ARBA" id="ARBA00022737"/>
    </source>
</evidence>
<keyword evidence="7" id="KW-0539">Nucleus</keyword>
<dbReference type="GeneID" id="109420444"/>
<evidence type="ECO:0000256" key="1">
    <source>
        <dbReference type="ARBA" id="ARBA00004123"/>
    </source>
</evidence>
<keyword evidence="3" id="KW-0677">Repeat</keyword>
<organism evidence="14 15">
    <name type="scientific">Aedes albopictus</name>
    <name type="common">Asian tiger mosquito</name>
    <name type="synonym">Stegomyia albopicta</name>
    <dbReference type="NCBI Taxonomy" id="7160"/>
    <lineage>
        <taxon>Eukaryota</taxon>
        <taxon>Metazoa</taxon>
        <taxon>Ecdysozoa</taxon>
        <taxon>Arthropoda</taxon>
        <taxon>Hexapoda</taxon>
        <taxon>Insecta</taxon>
        <taxon>Pterygota</taxon>
        <taxon>Neoptera</taxon>
        <taxon>Endopterygota</taxon>
        <taxon>Diptera</taxon>
        <taxon>Nematocera</taxon>
        <taxon>Culicoidea</taxon>
        <taxon>Culicidae</taxon>
        <taxon>Culicinae</taxon>
        <taxon>Aedini</taxon>
        <taxon>Aedes</taxon>
        <taxon>Stegomyia</taxon>
    </lineage>
</organism>
<feature type="region of interest" description="Disordered" evidence="11">
    <location>
        <begin position="112"/>
        <end position="138"/>
    </location>
</feature>
<evidence type="ECO:0000256" key="10">
    <source>
        <dbReference type="PROSITE-ProRule" id="PRU01263"/>
    </source>
</evidence>
<accession>A0ABM1ZVJ3</accession>
<feature type="binding site" evidence="10">
    <location>
        <position position="7"/>
    </location>
    <ligand>
        <name>Zn(2+)</name>
        <dbReference type="ChEBI" id="CHEBI:29105"/>
    </ligand>
</feature>
<dbReference type="EnsemblMetazoa" id="AALFPA23_022065.R32671">
    <property type="protein sequence ID" value="AALFPA23_022065.P32671"/>
    <property type="gene ID" value="AALFPA23_022065"/>
</dbReference>
<comment type="subcellular location">
    <subcellularLocation>
        <location evidence="1">Nucleus</location>
    </subcellularLocation>
</comment>
<feature type="domain" description="C2H2-type" evidence="12">
    <location>
        <begin position="523"/>
        <end position="551"/>
    </location>
</feature>
<dbReference type="InterPro" id="IPR036236">
    <property type="entry name" value="Znf_C2H2_sf"/>
</dbReference>
<dbReference type="Proteomes" id="UP000069940">
    <property type="component" value="Unassembled WGS sequence"/>
</dbReference>
<feature type="domain" description="ZAD" evidence="13">
    <location>
        <begin position="5"/>
        <end position="82"/>
    </location>
</feature>
<keyword evidence="15" id="KW-1185">Reference proteome</keyword>
<dbReference type="PANTHER" id="PTHR24388">
    <property type="entry name" value="ZINC FINGER PROTEIN"/>
    <property type="match status" value="1"/>
</dbReference>
<sequence length="576" mass="66856">MSLENCCRLCLRYLTDDTSEEGEHFSLAKNGRLQQLVSECFQIEVSDGEIVSKVCPRCIDETRLVSKIRKRIRKADFEIKQYYASLAIKDEAGFEIDPDETDEYEQIEQLEMDSDEQDDKPDLTSFEEENSAHVDDDTKTYELIEVEPLIEYEKPTIEEITDSPSETKRKTRTAPVRRIRKRPPRDPNVRKTVNHNCYICSTEFESFELLDSHLDNHVGTGSQACSFCDYPVTTVRHLNMHLRTIHFRKGKRIPCEECKKDNKTREFSSKFKLQAHIKSFHEGIVEVQEKKHVCTYCGKAFNRGTYLRLHENTHTKAILHKCKQCPFAATTRSGLIRHLRVHTAERPFKCDECDASFNQSNGLQSHKFTRHSEERPFSCEICGTSKRFKTKYILQSHMKAHEKSGTNVIGRGRGFQTLGVDIKVHIPELKCSFCPAVYRKEVFLCRHILEKHPLETVPMIPCDICKAANKNLFFLTEKERDQHVENHEKIKAAPEKERVCEDCGKVFFTSTTYHHHRQTHFSIVCKECGKSFSTNRTLRLHLLTVHLKSRPYKCDKCDSSFGQLTSLNAHMKVHLK</sequence>
<evidence type="ECO:0000256" key="6">
    <source>
        <dbReference type="ARBA" id="ARBA00023125"/>
    </source>
</evidence>
<dbReference type="Gene3D" id="3.30.160.60">
    <property type="entry name" value="Classic Zinc Finger"/>
    <property type="match status" value="7"/>
</dbReference>
<proteinExistence type="inferred from homology"/>
<evidence type="ECO:0000256" key="11">
    <source>
        <dbReference type="SAM" id="MobiDB-lite"/>
    </source>
</evidence>
<evidence type="ECO:0000256" key="2">
    <source>
        <dbReference type="ARBA" id="ARBA00022723"/>
    </source>
</evidence>
<dbReference type="PANTHER" id="PTHR24388:SF54">
    <property type="entry name" value="PROTEIN ESCARGOT"/>
    <property type="match status" value="1"/>
</dbReference>
<feature type="domain" description="C2H2-type" evidence="12">
    <location>
        <begin position="320"/>
        <end position="347"/>
    </location>
</feature>
<feature type="compositionally biased region" description="Acidic residues" evidence="11">
    <location>
        <begin position="112"/>
        <end position="129"/>
    </location>
</feature>
<evidence type="ECO:0000256" key="7">
    <source>
        <dbReference type="ARBA" id="ARBA00023242"/>
    </source>
</evidence>
<dbReference type="SMART" id="SM00355">
    <property type="entry name" value="ZnF_C2H2"/>
    <property type="match status" value="12"/>
</dbReference>
<feature type="domain" description="C2H2-type" evidence="12">
    <location>
        <begin position="498"/>
        <end position="520"/>
    </location>
</feature>
<evidence type="ECO:0000313" key="14">
    <source>
        <dbReference type="EnsemblMetazoa" id="AALFPA23_022065.P32671"/>
    </source>
</evidence>
<dbReference type="PROSITE" id="PS00028">
    <property type="entry name" value="ZINC_FINGER_C2H2_1"/>
    <property type="match status" value="8"/>
</dbReference>
<keyword evidence="2 10" id="KW-0479">Metal-binding</keyword>